<gene>
    <name evidence="3" type="primary">LOC111309425</name>
</gene>
<dbReference type="Proteomes" id="UP000515121">
    <property type="component" value="Unplaced"/>
</dbReference>
<sequence length="224" mass="25625">MEGMMLGLIKAKRLYIRGCEELISSWQNQEGPSTHLRPIRFLEIHNCSGLVSIGAEDEKEEHMQLGIPCHIEHLSIQLESIAQEIEENSSLELITICSCDNLRSLPRVLNKLRKLAFLGVKNSMHCPSVMSFPEEGFPPNLTSFRILQPNIWKSVIEWGLHKLTSLKTFVHQRCFSRCGVIPIRGNASARCPKLKFLPEEMFDSLLQLEISRCPLLEERCKKDE</sequence>
<evidence type="ECO:0000256" key="1">
    <source>
        <dbReference type="ARBA" id="ARBA00022821"/>
    </source>
</evidence>
<proteinExistence type="predicted"/>
<evidence type="ECO:0000313" key="3">
    <source>
        <dbReference type="RefSeq" id="XP_022764225.1"/>
    </source>
</evidence>
<dbReference type="AlphaFoldDB" id="A0A6P6AH67"/>
<dbReference type="PANTHER" id="PTHR36766:SF40">
    <property type="entry name" value="DISEASE RESISTANCE PROTEIN RGA3"/>
    <property type="match status" value="1"/>
</dbReference>
<accession>A0A6P6AH67</accession>
<keyword evidence="2" id="KW-1185">Reference proteome</keyword>
<dbReference type="PANTHER" id="PTHR36766">
    <property type="entry name" value="PLANT BROAD-SPECTRUM MILDEW RESISTANCE PROTEIN RPW8"/>
    <property type="match status" value="1"/>
</dbReference>
<dbReference type="GO" id="GO:0006952">
    <property type="term" value="P:defense response"/>
    <property type="evidence" value="ECO:0007669"/>
    <property type="project" value="UniProtKB-KW"/>
</dbReference>
<keyword evidence="1" id="KW-0611">Plant defense</keyword>
<dbReference type="Gene3D" id="3.80.10.10">
    <property type="entry name" value="Ribonuclease Inhibitor"/>
    <property type="match status" value="1"/>
</dbReference>
<reference evidence="3" key="1">
    <citation type="submission" date="2025-08" db="UniProtKB">
        <authorList>
            <consortium name="RefSeq"/>
        </authorList>
    </citation>
    <scope>IDENTIFICATION</scope>
    <source>
        <tissue evidence="3">Fruit stalk</tissue>
    </source>
</reference>
<dbReference type="KEGG" id="dzi:111309425"/>
<protein>
    <submittedName>
        <fullName evidence="3">Uncharacterized protein LOC111309425</fullName>
    </submittedName>
</protein>
<dbReference type="GeneID" id="111309425"/>
<dbReference type="RefSeq" id="XP_022764225.1">
    <property type="nucleotide sequence ID" value="XM_022908490.1"/>
</dbReference>
<dbReference type="InterPro" id="IPR032675">
    <property type="entry name" value="LRR_dom_sf"/>
</dbReference>
<name>A0A6P6AH67_DURZI</name>
<dbReference type="SUPFAM" id="SSF52058">
    <property type="entry name" value="L domain-like"/>
    <property type="match status" value="1"/>
</dbReference>
<dbReference type="OrthoDB" id="983746at2759"/>
<organism evidence="2 3">
    <name type="scientific">Durio zibethinus</name>
    <name type="common">Durian</name>
    <dbReference type="NCBI Taxonomy" id="66656"/>
    <lineage>
        <taxon>Eukaryota</taxon>
        <taxon>Viridiplantae</taxon>
        <taxon>Streptophyta</taxon>
        <taxon>Embryophyta</taxon>
        <taxon>Tracheophyta</taxon>
        <taxon>Spermatophyta</taxon>
        <taxon>Magnoliopsida</taxon>
        <taxon>eudicotyledons</taxon>
        <taxon>Gunneridae</taxon>
        <taxon>Pentapetalae</taxon>
        <taxon>rosids</taxon>
        <taxon>malvids</taxon>
        <taxon>Malvales</taxon>
        <taxon>Malvaceae</taxon>
        <taxon>Helicteroideae</taxon>
        <taxon>Durio</taxon>
    </lineage>
</organism>
<evidence type="ECO:0000313" key="2">
    <source>
        <dbReference type="Proteomes" id="UP000515121"/>
    </source>
</evidence>